<accession>A0A840IDN0</accession>
<name>A0A840IDN0_9ACTN</name>
<dbReference type="PANTHER" id="PTHR42703">
    <property type="entry name" value="NADH DEHYDROGENASE"/>
    <property type="match status" value="1"/>
</dbReference>
<feature type="domain" description="NADH:quinone oxidoreductase/Mrp antiporter transmembrane" evidence="9">
    <location>
        <begin position="123"/>
        <end position="337"/>
    </location>
</feature>
<comment type="subcellular location">
    <subcellularLocation>
        <location evidence="1">Cell membrane</location>
        <topology evidence="1">Multi-pass membrane protein</topology>
    </subcellularLocation>
    <subcellularLocation>
        <location evidence="7">Membrane</location>
        <topology evidence="7">Multi-pass membrane protein</topology>
    </subcellularLocation>
</comment>
<dbReference type="RefSeq" id="WP_183342774.1">
    <property type="nucleotide sequence ID" value="NZ_JACHNU010000003.1"/>
</dbReference>
<dbReference type="Pfam" id="PF00361">
    <property type="entry name" value="Proton_antipo_M"/>
    <property type="match status" value="2"/>
</dbReference>
<evidence type="ECO:0000256" key="6">
    <source>
        <dbReference type="ARBA" id="ARBA00023136"/>
    </source>
</evidence>
<feature type="transmembrane region" description="Helical" evidence="8">
    <location>
        <begin position="334"/>
        <end position="360"/>
    </location>
</feature>
<feature type="domain" description="NADH:quinone oxidoreductase/Mrp antiporter transmembrane" evidence="9">
    <location>
        <begin position="346"/>
        <end position="393"/>
    </location>
</feature>
<dbReference type="InterPro" id="IPR003918">
    <property type="entry name" value="NADH_UbQ_OxRdtase"/>
</dbReference>
<dbReference type="AlphaFoldDB" id="A0A840IDN0"/>
<feature type="transmembrane region" description="Helical" evidence="8">
    <location>
        <begin position="69"/>
        <end position="92"/>
    </location>
</feature>
<feature type="transmembrane region" description="Helical" evidence="8">
    <location>
        <begin position="234"/>
        <end position="252"/>
    </location>
</feature>
<evidence type="ECO:0000256" key="5">
    <source>
        <dbReference type="ARBA" id="ARBA00022989"/>
    </source>
</evidence>
<feature type="transmembrane region" description="Helical" evidence="8">
    <location>
        <begin position="303"/>
        <end position="327"/>
    </location>
</feature>
<evidence type="ECO:0000256" key="2">
    <source>
        <dbReference type="ARBA" id="ARBA00005346"/>
    </source>
</evidence>
<evidence type="ECO:0000256" key="1">
    <source>
        <dbReference type="ARBA" id="ARBA00004651"/>
    </source>
</evidence>
<evidence type="ECO:0000256" key="3">
    <source>
        <dbReference type="ARBA" id="ARBA00022475"/>
    </source>
</evidence>
<dbReference type="Proteomes" id="UP000585272">
    <property type="component" value="Unassembled WGS sequence"/>
</dbReference>
<keyword evidence="11" id="KW-1185">Reference proteome</keyword>
<keyword evidence="4 7" id="KW-0812">Transmembrane</keyword>
<sequence>MTALVLALVLPWAVGALLLLADGRRRRWGWTAVAAVAANLAALVVLAVKVLPDGHETVVTGGWEGGIGIVVRADALGVTFALLSSFVVLAALVHEVLDGVRSRTFPALVVLLCTGLTGLFLTGDVFNFYVFFELAMISAYVLTAYGDDRHQLGAALIFAVVNLVGSFLFLIAVAAMYHVTGTLSMEQVAERMAGVEPNAAILIAVTFFVAFGTKLGLFPFHFWLPAVYAGTRPAVAAILSGALANIGAYGLLRFGAGLLPEELELGSTVLIVIGSASVIYGALLAVSRRDPAEMLAYSSIGQAGYVLVALGLGGPVGLAAAVLYAILNALSKALLFLSGALRGALVAGAFAVGALSLAGMPPAAGFLGKLALFHTGVEEGSVALIVLLFCGGALAFVYAFQLYQHEFWRGSRVKAGTGLEEAAAASAKELAAGRELPIAGGAAGSDVAAEPAASPVAVRAVSVVLALIVLALGLWPEPLLSLSSDAAAVLHGGAR</sequence>
<evidence type="ECO:0000313" key="10">
    <source>
        <dbReference type="EMBL" id="MBB4663067.1"/>
    </source>
</evidence>
<keyword evidence="5 8" id="KW-1133">Transmembrane helix</keyword>
<feature type="transmembrane region" description="Helical" evidence="8">
    <location>
        <begin position="28"/>
        <end position="48"/>
    </location>
</feature>
<dbReference type="PANTHER" id="PTHR42703:SF1">
    <property type="entry name" value="NA(+)_H(+) ANTIPORTER SUBUNIT D1"/>
    <property type="match status" value="1"/>
</dbReference>
<comment type="caution">
    <text evidence="10">The sequence shown here is derived from an EMBL/GenBank/DDBJ whole genome shotgun (WGS) entry which is preliminary data.</text>
</comment>
<comment type="similarity">
    <text evidence="2">Belongs to the CPA3 antiporters (TC 2.A.63) subunit D family.</text>
</comment>
<keyword evidence="3" id="KW-1003">Cell membrane</keyword>
<feature type="transmembrane region" description="Helical" evidence="8">
    <location>
        <begin position="104"/>
        <end position="121"/>
    </location>
</feature>
<dbReference type="PRINTS" id="PR01437">
    <property type="entry name" value="NUOXDRDTASE4"/>
</dbReference>
<organism evidence="10 11">
    <name type="scientific">Conexibacter arvalis</name>
    <dbReference type="NCBI Taxonomy" id="912552"/>
    <lineage>
        <taxon>Bacteria</taxon>
        <taxon>Bacillati</taxon>
        <taxon>Actinomycetota</taxon>
        <taxon>Thermoleophilia</taxon>
        <taxon>Solirubrobacterales</taxon>
        <taxon>Conexibacteraceae</taxon>
        <taxon>Conexibacter</taxon>
    </lineage>
</organism>
<feature type="transmembrane region" description="Helical" evidence="8">
    <location>
        <begin position="152"/>
        <end position="179"/>
    </location>
</feature>
<dbReference type="InterPro" id="IPR001750">
    <property type="entry name" value="ND/Mrp_TM"/>
</dbReference>
<feature type="transmembrane region" description="Helical" evidence="8">
    <location>
        <begin position="264"/>
        <end position="283"/>
    </location>
</feature>
<feature type="transmembrane region" description="Helical" evidence="8">
    <location>
        <begin position="200"/>
        <end position="222"/>
    </location>
</feature>
<dbReference type="InterPro" id="IPR050586">
    <property type="entry name" value="CPA3_Na-H_Antiporter_D"/>
</dbReference>
<evidence type="ECO:0000256" key="4">
    <source>
        <dbReference type="ARBA" id="ARBA00022692"/>
    </source>
</evidence>
<dbReference type="GO" id="GO:0042773">
    <property type="term" value="P:ATP synthesis coupled electron transport"/>
    <property type="evidence" value="ECO:0007669"/>
    <property type="project" value="InterPro"/>
</dbReference>
<evidence type="ECO:0000313" key="11">
    <source>
        <dbReference type="Proteomes" id="UP000585272"/>
    </source>
</evidence>
<dbReference type="EMBL" id="JACHNU010000003">
    <property type="protein sequence ID" value="MBB4663067.1"/>
    <property type="molecule type" value="Genomic_DNA"/>
</dbReference>
<reference evidence="10 11" key="1">
    <citation type="submission" date="2020-08" db="EMBL/GenBank/DDBJ databases">
        <title>Genomic Encyclopedia of Archaeal and Bacterial Type Strains, Phase II (KMG-II): from individual species to whole genera.</title>
        <authorList>
            <person name="Goeker M."/>
        </authorList>
    </citation>
    <scope>NUCLEOTIDE SEQUENCE [LARGE SCALE GENOMIC DNA]</scope>
    <source>
        <strain evidence="10 11">DSM 23288</strain>
    </source>
</reference>
<dbReference type="GO" id="GO:0005886">
    <property type="term" value="C:plasma membrane"/>
    <property type="evidence" value="ECO:0007669"/>
    <property type="project" value="UniProtKB-SubCell"/>
</dbReference>
<proteinExistence type="inferred from homology"/>
<feature type="transmembrane region" description="Helical" evidence="8">
    <location>
        <begin position="456"/>
        <end position="475"/>
    </location>
</feature>
<evidence type="ECO:0000256" key="7">
    <source>
        <dbReference type="RuleBase" id="RU000320"/>
    </source>
</evidence>
<dbReference type="GO" id="GO:0008137">
    <property type="term" value="F:NADH dehydrogenase (ubiquinone) activity"/>
    <property type="evidence" value="ECO:0007669"/>
    <property type="project" value="InterPro"/>
</dbReference>
<feature type="transmembrane region" description="Helical" evidence="8">
    <location>
        <begin position="380"/>
        <end position="400"/>
    </location>
</feature>
<protein>
    <submittedName>
        <fullName evidence="10">Multicomponent Na+:H+ antiporter subunit D</fullName>
    </submittedName>
</protein>
<keyword evidence="6 8" id="KW-0472">Membrane</keyword>
<evidence type="ECO:0000256" key="8">
    <source>
        <dbReference type="SAM" id="Phobius"/>
    </source>
</evidence>
<evidence type="ECO:0000259" key="9">
    <source>
        <dbReference type="Pfam" id="PF00361"/>
    </source>
</evidence>
<gene>
    <name evidence="10" type="ORF">BDZ31_002656</name>
</gene>